<sequence length="323" mass="33864">MRRRRRQVLAFAAAAVVATAAVGCDGGEEDPWEGDRPETLDISAGSPSGIYHAYGQSFAAEVSSRFDVEAEVLESAGSVENIERLATGSAEVAFASIDTAEAAVRGGPGFGEPQDISALARVYDDFAHLVVLADSEIDSVEDLPGHAVSMGAAGSGTAPIARRLLEAADIEAGDVDTRAMGLAQSLTALTNGEIDALFWSGGLDTPGLASLADLHEVRLVPLGELVEPFRSRYGTGYRHAVVPAGTYGVPEDVATLAVPNIVLVPGSMRAPVARALLAALFDAREDIARDVPAAALLDRRQAIYTEPIPLHPGALDYYRDTQE</sequence>
<name>A0ABW4L8P5_9MICO</name>
<dbReference type="RefSeq" id="WP_388010838.1">
    <property type="nucleotide sequence ID" value="NZ_JBHUEE010000014.1"/>
</dbReference>
<dbReference type="EMBL" id="JBHUEE010000014">
    <property type="protein sequence ID" value="MFD1719806.1"/>
    <property type="molecule type" value="Genomic_DNA"/>
</dbReference>
<dbReference type="PANTHER" id="PTHR42941">
    <property type="entry name" value="SLL1037 PROTEIN"/>
    <property type="match status" value="1"/>
</dbReference>
<dbReference type="SUPFAM" id="SSF53850">
    <property type="entry name" value="Periplasmic binding protein-like II"/>
    <property type="match status" value="1"/>
</dbReference>
<feature type="signal peptide" evidence="1">
    <location>
        <begin position="1"/>
        <end position="20"/>
    </location>
</feature>
<dbReference type="Pfam" id="PF16868">
    <property type="entry name" value="NMT1_3"/>
    <property type="match status" value="1"/>
</dbReference>
<keyword evidence="3" id="KW-1185">Reference proteome</keyword>
<evidence type="ECO:0000256" key="1">
    <source>
        <dbReference type="SAM" id="SignalP"/>
    </source>
</evidence>
<evidence type="ECO:0000313" key="3">
    <source>
        <dbReference type="Proteomes" id="UP001597277"/>
    </source>
</evidence>
<keyword evidence="1" id="KW-0732">Signal</keyword>
<feature type="chain" id="PRO_5046047433" evidence="1">
    <location>
        <begin position="21"/>
        <end position="323"/>
    </location>
</feature>
<gene>
    <name evidence="2" type="ORF">ACFSE6_18345</name>
</gene>
<comment type="caution">
    <text evidence="2">The sequence shown here is derived from an EMBL/GenBank/DDBJ whole genome shotgun (WGS) entry which is preliminary data.</text>
</comment>
<evidence type="ECO:0000313" key="2">
    <source>
        <dbReference type="EMBL" id="MFD1719806.1"/>
    </source>
</evidence>
<proteinExistence type="predicted"/>
<organism evidence="2 3">
    <name type="scientific">Georgenia deserti</name>
    <dbReference type="NCBI Taxonomy" id="2093781"/>
    <lineage>
        <taxon>Bacteria</taxon>
        <taxon>Bacillati</taxon>
        <taxon>Actinomycetota</taxon>
        <taxon>Actinomycetes</taxon>
        <taxon>Micrococcales</taxon>
        <taxon>Bogoriellaceae</taxon>
        <taxon>Georgenia</taxon>
    </lineage>
</organism>
<protein>
    <submittedName>
        <fullName evidence="2">TAXI family TRAP transporter solute-binding subunit</fullName>
    </submittedName>
</protein>
<dbReference type="Proteomes" id="UP001597277">
    <property type="component" value="Unassembled WGS sequence"/>
</dbReference>
<dbReference type="NCBIfam" id="TIGR02122">
    <property type="entry name" value="TRAP_TAXI"/>
    <property type="match status" value="1"/>
</dbReference>
<dbReference type="InterPro" id="IPR011852">
    <property type="entry name" value="TRAP_TAXI"/>
</dbReference>
<dbReference type="Gene3D" id="3.40.190.10">
    <property type="entry name" value="Periplasmic binding protein-like II"/>
    <property type="match status" value="2"/>
</dbReference>
<reference evidence="3" key="1">
    <citation type="journal article" date="2019" name="Int. J. Syst. Evol. Microbiol.">
        <title>The Global Catalogue of Microorganisms (GCM) 10K type strain sequencing project: providing services to taxonomists for standard genome sequencing and annotation.</title>
        <authorList>
            <consortium name="The Broad Institute Genomics Platform"/>
            <consortium name="The Broad Institute Genome Sequencing Center for Infectious Disease"/>
            <person name="Wu L."/>
            <person name="Ma J."/>
        </authorList>
    </citation>
    <scope>NUCLEOTIDE SEQUENCE [LARGE SCALE GENOMIC DNA]</scope>
    <source>
        <strain evidence="3">JCM 17130</strain>
    </source>
</reference>
<dbReference type="PROSITE" id="PS51257">
    <property type="entry name" value="PROKAR_LIPOPROTEIN"/>
    <property type="match status" value="1"/>
</dbReference>
<accession>A0ABW4L8P5</accession>
<dbReference type="PANTHER" id="PTHR42941:SF1">
    <property type="entry name" value="SLL1037 PROTEIN"/>
    <property type="match status" value="1"/>
</dbReference>